<dbReference type="InterPro" id="IPR001173">
    <property type="entry name" value="Glyco_trans_2-like"/>
</dbReference>
<keyword evidence="2" id="KW-0472">Membrane</keyword>
<comment type="caution">
    <text evidence="5">The sequence shown here is derived from an EMBL/GenBank/DDBJ whole genome shotgun (WGS) entry which is preliminary data.</text>
</comment>
<dbReference type="InterPro" id="IPR001509">
    <property type="entry name" value="Epimerase_deHydtase"/>
</dbReference>
<feature type="transmembrane region" description="Helical" evidence="2">
    <location>
        <begin position="884"/>
        <end position="902"/>
    </location>
</feature>
<dbReference type="OrthoDB" id="331544at2759"/>
<dbReference type="Gene3D" id="3.40.50.720">
    <property type="entry name" value="NAD(P)-binding Rossmann-like Domain"/>
    <property type="match status" value="1"/>
</dbReference>
<evidence type="ECO:0000313" key="5">
    <source>
        <dbReference type="EMBL" id="CAG8496001.1"/>
    </source>
</evidence>
<proteinExistence type="inferred from homology"/>
<feature type="transmembrane region" description="Helical" evidence="2">
    <location>
        <begin position="909"/>
        <end position="928"/>
    </location>
</feature>
<gene>
    <name evidence="5" type="ORF">AMORRO_LOCUS3015</name>
</gene>
<name>A0A9N8ZHI2_9GLOM</name>
<dbReference type="Gene3D" id="3.90.25.10">
    <property type="entry name" value="UDP-galactose 4-epimerase, domain 1"/>
    <property type="match status" value="1"/>
</dbReference>
<dbReference type="Pfam" id="PF00535">
    <property type="entry name" value="Glycos_transf_2"/>
    <property type="match status" value="1"/>
</dbReference>
<evidence type="ECO:0000259" key="4">
    <source>
        <dbReference type="Pfam" id="PF01370"/>
    </source>
</evidence>
<dbReference type="EMBL" id="CAJVPV010001393">
    <property type="protein sequence ID" value="CAG8496001.1"/>
    <property type="molecule type" value="Genomic_DNA"/>
</dbReference>
<feature type="domain" description="NAD-dependent epimerase/dehydratase" evidence="4">
    <location>
        <begin position="10"/>
        <end position="267"/>
    </location>
</feature>
<evidence type="ECO:0000256" key="1">
    <source>
        <dbReference type="ARBA" id="ARBA00007637"/>
    </source>
</evidence>
<dbReference type="SUPFAM" id="SSF51735">
    <property type="entry name" value="NAD(P)-binding Rossmann-fold domains"/>
    <property type="match status" value="1"/>
</dbReference>
<sequence length="1028" mass="118021">MDGMNSGRVILISGGNGFIGSHVAKYFHSQGHKVFAIDICDDTTFRRYQNEDSYCTKLYKVDLRNLSECRKFVKLISPGWIFHFAANMGGMGMIHSRNNFEIYRDNHIMTINLLQAAIEVGVERFFYSSSACVYPCKKQLDAHDLNLRLKESDVWNSSDGPDPQDFYGAEKLNSEIMLKSLRSDSIKIRIARFHNVYGEGGCWYGGREKAPAAILRKAIIANKYMRKNTMEIWGSGEQRRSFLYIEDCVEAIVKLMESDCEDAINIGSEESVSIEELAYIAFRTLGVPKEEITLKRLEDRPIGVINRNSDNTFIKERLRWYPKHTIREGMKKTSDWIQDQIQEWCHSDVEKRIESYLSSEVKFLAQDNQFPDIITFAILLPITSRGLSKPEDCLNNLAKFSASLRNTSFKDLYKKNFKIKIYLGIDKDDKLFHPLEDNPALKILGENQSLWDIDTTELTHPPGSICALWRDLAKKAYDDNCDYTILLGDDVIIETKGWMKKINDAFVNVSNEKKVPRGFGCISFFDTSFPGFPTFPVIGRPHFKIFGEIFPAKFHNQDGDPYLFQIYRRWGSSILLEDVKLRNTIGGSNHTRYEKKYCQDWGLEILDEAVKKANLWLCRNFHTPPLTLLTLDIIVPSYRVNLNYLEKIINLKRPPTISTMVIIIIDNPNSSCASALKKLYEKDPFIRIRENEGNLGASEARNRGLKESSSEYVLFLDDDVTPDPDILFECENVIRKHPNACGFVGNSKFPEASDKIYTCAIVMSGVTYFWDIAEKFEKDLPWGVTANLLARRYNDGVLFDSTFPKTGGGEDIDFCLKKRKFFIENYPGGEGFYGAPNVKVIHPWWNNGKRSYWRFYGWAKGDGALVKLYPELTYRDAAPNSAELFFGLILLFVCTMPIAVFYHGSFLIIGLFLLILSSITIVIANVIVDIHLHMYEDPGGYVPNVRGYRRILASAESSLIRLSSEGGRFMGLIERNEWKYIMKRFDWFVKRGGDGPMLDEKWNTCKRFFTWITLVILEIMMFGYIIGF</sequence>
<keyword evidence="6" id="KW-1185">Reference proteome</keyword>
<accession>A0A9N8ZHI2</accession>
<organism evidence="5 6">
    <name type="scientific">Acaulospora morrowiae</name>
    <dbReference type="NCBI Taxonomy" id="94023"/>
    <lineage>
        <taxon>Eukaryota</taxon>
        <taxon>Fungi</taxon>
        <taxon>Fungi incertae sedis</taxon>
        <taxon>Mucoromycota</taxon>
        <taxon>Glomeromycotina</taxon>
        <taxon>Glomeromycetes</taxon>
        <taxon>Diversisporales</taxon>
        <taxon>Acaulosporaceae</taxon>
        <taxon>Acaulospora</taxon>
    </lineage>
</organism>
<dbReference type="Proteomes" id="UP000789342">
    <property type="component" value="Unassembled WGS sequence"/>
</dbReference>
<dbReference type="Pfam" id="PF01370">
    <property type="entry name" value="Epimerase"/>
    <property type="match status" value="1"/>
</dbReference>
<reference evidence="5" key="1">
    <citation type="submission" date="2021-06" db="EMBL/GenBank/DDBJ databases">
        <authorList>
            <person name="Kallberg Y."/>
            <person name="Tangrot J."/>
            <person name="Rosling A."/>
        </authorList>
    </citation>
    <scope>NUCLEOTIDE SEQUENCE</scope>
    <source>
        <strain evidence="5">CL551</strain>
    </source>
</reference>
<dbReference type="AlphaFoldDB" id="A0A9N8ZHI2"/>
<evidence type="ECO:0000259" key="3">
    <source>
        <dbReference type="Pfam" id="PF00535"/>
    </source>
</evidence>
<keyword evidence="2" id="KW-1133">Transmembrane helix</keyword>
<keyword evidence="2" id="KW-0812">Transmembrane</keyword>
<dbReference type="SUPFAM" id="SSF53448">
    <property type="entry name" value="Nucleotide-diphospho-sugar transferases"/>
    <property type="match status" value="1"/>
</dbReference>
<feature type="transmembrane region" description="Helical" evidence="2">
    <location>
        <begin position="1008"/>
        <end position="1027"/>
    </location>
</feature>
<protein>
    <submittedName>
        <fullName evidence="5">15727_t:CDS:1</fullName>
    </submittedName>
</protein>
<dbReference type="InterPro" id="IPR029044">
    <property type="entry name" value="Nucleotide-diphossugar_trans"/>
</dbReference>
<dbReference type="Gene3D" id="3.90.550.10">
    <property type="entry name" value="Spore Coat Polysaccharide Biosynthesis Protein SpsA, Chain A"/>
    <property type="match status" value="1"/>
</dbReference>
<dbReference type="PANTHER" id="PTHR43000">
    <property type="entry name" value="DTDP-D-GLUCOSE 4,6-DEHYDRATASE-RELATED"/>
    <property type="match status" value="1"/>
</dbReference>
<feature type="domain" description="Glycosyltransferase 2-like" evidence="3">
    <location>
        <begin position="633"/>
        <end position="744"/>
    </location>
</feature>
<dbReference type="InterPro" id="IPR036291">
    <property type="entry name" value="NAD(P)-bd_dom_sf"/>
</dbReference>
<evidence type="ECO:0000256" key="2">
    <source>
        <dbReference type="SAM" id="Phobius"/>
    </source>
</evidence>
<evidence type="ECO:0000313" key="6">
    <source>
        <dbReference type="Proteomes" id="UP000789342"/>
    </source>
</evidence>
<comment type="similarity">
    <text evidence="1">Belongs to the NAD(P)-dependent epimerase/dehydratase family.</text>
</comment>